<evidence type="ECO:0000256" key="2">
    <source>
        <dbReference type="SAM" id="Phobius"/>
    </source>
</evidence>
<protein>
    <recommendedName>
        <fullName evidence="3">Alpha/beta hydrolase fold-3 domain-containing protein</fullName>
    </recommendedName>
</protein>
<name>A0A8H5FAC6_9AGAR</name>
<organism evidence="4 5">
    <name type="scientific">Psilocybe cf. subviscida</name>
    <dbReference type="NCBI Taxonomy" id="2480587"/>
    <lineage>
        <taxon>Eukaryota</taxon>
        <taxon>Fungi</taxon>
        <taxon>Dikarya</taxon>
        <taxon>Basidiomycota</taxon>
        <taxon>Agaricomycotina</taxon>
        <taxon>Agaricomycetes</taxon>
        <taxon>Agaricomycetidae</taxon>
        <taxon>Agaricales</taxon>
        <taxon>Agaricineae</taxon>
        <taxon>Strophariaceae</taxon>
        <taxon>Psilocybe</taxon>
    </lineage>
</organism>
<dbReference type="OrthoDB" id="2152029at2759"/>
<accession>A0A8H5FAC6</accession>
<proteinExistence type="predicted"/>
<feature type="transmembrane region" description="Helical" evidence="2">
    <location>
        <begin position="115"/>
        <end position="136"/>
    </location>
</feature>
<dbReference type="AlphaFoldDB" id="A0A8H5FAC6"/>
<keyword evidence="1" id="KW-0378">Hydrolase</keyword>
<evidence type="ECO:0000313" key="5">
    <source>
        <dbReference type="Proteomes" id="UP000567179"/>
    </source>
</evidence>
<sequence length="367" mass="40845">MTDFDNLPRNKLSFIDKISTFLAILPAPALIAWALIKSNFTEYGKARSAKRVIIDRVTLRLCSALNRRQIRAFFGPTTKVYEDYVKAKKLPSVVEDIGSDAKLLWLGPNENLQRVILYIHGGAFVFGAVGSAPAFFAHIQSELQKRGKATSVAFLDYTLVPDKPFPTQVHQTVLAIQHLLNSGVKPQNIQLVGDSAGGTIIHEVFSHLLHPLPSVPQLKLSAPLAGAYLMSPWTRINDTADQVLKTDREGKGDFLTRKTGLYWASKIMEGVSQKDLPYADPNTAPAGWLKGVDKYVKRIFISAGGAEILRDEIIKYTELVKPHHRDLTVYIQDYGIHTDPFFDFLVEDKNLGKLTPKIVDFLDSGFA</sequence>
<keyword evidence="2" id="KW-0472">Membrane</keyword>
<feature type="domain" description="Alpha/beta hydrolase fold-3" evidence="3">
    <location>
        <begin position="116"/>
        <end position="330"/>
    </location>
</feature>
<evidence type="ECO:0000313" key="4">
    <source>
        <dbReference type="EMBL" id="KAF5329352.1"/>
    </source>
</evidence>
<dbReference type="GO" id="GO:0016787">
    <property type="term" value="F:hydrolase activity"/>
    <property type="evidence" value="ECO:0007669"/>
    <property type="project" value="UniProtKB-KW"/>
</dbReference>
<dbReference type="InterPro" id="IPR013094">
    <property type="entry name" value="AB_hydrolase_3"/>
</dbReference>
<dbReference type="InterPro" id="IPR050300">
    <property type="entry name" value="GDXG_lipolytic_enzyme"/>
</dbReference>
<keyword evidence="5" id="KW-1185">Reference proteome</keyword>
<reference evidence="4 5" key="1">
    <citation type="journal article" date="2020" name="ISME J.">
        <title>Uncovering the hidden diversity of litter-decomposition mechanisms in mushroom-forming fungi.</title>
        <authorList>
            <person name="Floudas D."/>
            <person name="Bentzer J."/>
            <person name="Ahren D."/>
            <person name="Johansson T."/>
            <person name="Persson P."/>
            <person name="Tunlid A."/>
        </authorList>
    </citation>
    <scope>NUCLEOTIDE SEQUENCE [LARGE SCALE GENOMIC DNA]</scope>
    <source>
        <strain evidence="4 5">CBS 101986</strain>
    </source>
</reference>
<comment type="caution">
    <text evidence="4">The sequence shown here is derived from an EMBL/GenBank/DDBJ whole genome shotgun (WGS) entry which is preliminary data.</text>
</comment>
<keyword evidence="2" id="KW-0812">Transmembrane</keyword>
<dbReference type="EMBL" id="JAACJJ010000002">
    <property type="protein sequence ID" value="KAF5329352.1"/>
    <property type="molecule type" value="Genomic_DNA"/>
</dbReference>
<dbReference type="Gene3D" id="3.40.50.1820">
    <property type="entry name" value="alpha/beta hydrolase"/>
    <property type="match status" value="1"/>
</dbReference>
<dbReference type="SUPFAM" id="SSF53474">
    <property type="entry name" value="alpha/beta-Hydrolases"/>
    <property type="match status" value="1"/>
</dbReference>
<dbReference type="InterPro" id="IPR029058">
    <property type="entry name" value="AB_hydrolase_fold"/>
</dbReference>
<gene>
    <name evidence="4" type="ORF">D9619_008930</name>
</gene>
<dbReference type="Proteomes" id="UP000567179">
    <property type="component" value="Unassembled WGS sequence"/>
</dbReference>
<evidence type="ECO:0000259" key="3">
    <source>
        <dbReference type="Pfam" id="PF07859"/>
    </source>
</evidence>
<dbReference type="PANTHER" id="PTHR48081">
    <property type="entry name" value="AB HYDROLASE SUPERFAMILY PROTEIN C4A8.06C"/>
    <property type="match status" value="1"/>
</dbReference>
<keyword evidence="2" id="KW-1133">Transmembrane helix</keyword>
<dbReference type="Pfam" id="PF07859">
    <property type="entry name" value="Abhydrolase_3"/>
    <property type="match status" value="1"/>
</dbReference>
<dbReference type="PANTHER" id="PTHR48081:SF31">
    <property type="entry name" value="STERYL ACETYL HYDROLASE MUG81-RELATED"/>
    <property type="match status" value="1"/>
</dbReference>
<feature type="transmembrane region" description="Helical" evidence="2">
    <location>
        <begin position="18"/>
        <end position="36"/>
    </location>
</feature>
<evidence type="ECO:0000256" key="1">
    <source>
        <dbReference type="ARBA" id="ARBA00022801"/>
    </source>
</evidence>